<feature type="region of interest" description="Disordered" evidence="5">
    <location>
        <begin position="382"/>
        <end position="426"/>
    </location>
</feature>
<dbReference type="CDD" id="cd16539">
    <property type="entry name" value="RING-HC_RNF113A_B"/>
    <property type="match status" value="1"/>
</dbReference>
<sequence length="426" mass="49132">MFASKKRKNRGVRRQRRQESSEEDESTEIVRIEKRDRSGLNKQTSKRVYAAKSDDEDDMRALINKKYKSTMTTAPTQDRQDIATQEAADLGPIVDIKEKTKRDEEIQKDAHTKESLAVKGPVRGNSFFRASIRIDHDPCICKDYKETGFCGFGDSCKFIHDRGDYKLGWMIEREQELGIYGKTEEENWEVSSDEEELPFKCIICRNHFQKPVLTLCEHYFCEACALAHFKKTKRCFVCQKNTKGIFNMAKNIVAKLLKLDIKDVKMSHWENRIVAKESESENSDGENDDDEAGEMEIDNEIPDSPEKTQEELIELERLREEERLKKEQLERDIMLGKAIATETRLPADALIESSSDSEGEVAPGVKKKHLLKTYEPEDLQNNFKKQKEKTIRNEIEPGYQPPVFTDSSEVDSDEGVIRDPAEYNPV</sequence>
<proteinExistence type="predicted"/>
<dbReference type="Pfam" id="PF13920">
    <property type="entry name" value="zf-C3HC4_3"/>
    <property type="match status" value="1"/>
</dbReference>
<dbReference type="PROSITE" id="PS00518">
    <property type="entry name" value="ZF_RING_1"/>
    <property type="match status" value="1"/>
</dbReference>
<dbReference type="SUPFAM" id="SSF90229">
    <property type="entry name" value="CCCH zinc finger"/>
    <property type="match status" value="1"/>
</dbReference>
<feature type="compositionally biased region" description="Acidic residues" evidence="5">
    <location>
        <begin position="280"/>
        <end position="303"/>
    </location>
</feature>
<feature type="compositionally biased region" description="Basic and acidic residues" evidence="5">
    <location>
        <begin position="28"/>
        <end position="39"/>
    </location>
</feature>
<dbReference type="InterPro" id="IPR036855">
    <property type="entry name" value="Znf_CCCH_sf"/>
</dbReference>
<dbReference type="SMART" id="SM00356">
    <property type="entry name" value="ZnF_C3H1"/>
    <property type="match status" value="1"/>
</dbReference>
<evidence type="ECO:0000256" key="3">
    <source>
        <dbReference type="ARBA" id="ARBA00022833"/>
    </source>
</evidence>
<dbReference type="EMBL" id="OU015569">
    <property type="protein sequence ID" value="CAG5095530.1"/>
    <property type="molecule type" value="Genomic_DNA"/>
</dbReference>
<dbReference type="PROSITE" id="PS50103">
    <property type="entry name" value="ZF_C3H1"/>
    <property type="match status" value="1"/>
</dbReference>
<accession>A0ABN7SAZ0</accession>
<name>A0ABN7SAZ0_OIKDI</name>
<evidence type="ECO:0000256" key="2">
    <source>
        <dbReference type="ARBA" id="ARBA00022771"/>
    </source>
</evidence>
<dbReference type="InterPro" id="IPR017907">
    <property type="entry name" value="Znf_RING_CS"/>
</dbReference>
<dbReference type="PANTHER" id="PTHR12930">
    <property type="entry name" value="ZINC FINGER PROTEIN 183"/>
    <property type="match status" value="1"/>
</dbReference>
<dbReference type="Pfam" id="PF00642">
    <property type="entry name" value="zf-CCCH"/>
    <property type="match status" value="1"/>
</dbReference>
<feature type="domain" description="C3H1-type" evidence="7">
    <location>
        <begin position="140"/>
        <end position="163"/>
    </location>
</feature>
<feature type="domain" description="RING-type" evidence="6">
    <location>
        <begin position="201"/>
        <end position="239"/>
    </location>
</feature>
<dbReference type="Proteomes" id="UP001158576">
    <property type="component" value="Chromosome XSR"/>
</dbReference>
<organism evidence="8 9">
    <name type="scientific">Oikopleura dioica</name>
    <name type="common">Tunicate</name>
    <dbReference type="NCBI Taxonomy" id="34765"/>
    <lineage>
        <taxon>Eukaryota</taxon>
        <taxon>Metazoa</taxon>
        <taxon>Chordata</taxon>
        <taxon>Tunicata</taxon>
        <taxon>Appendicularia</taxon>
        <taxon>Copelata</taxon>
        <taxon>Oikopleuridae</taxon>
        <taxon>Oikopleura</taxon>
    </lineage>
</organism>
<feature type="region of interest" description="Disordered" evidence="5">
    <location>
        <begin position="275"/>
        <end position="309"/>
    </location>
</feature>
<feature type="compositionally biased region" description="Basic residues" evidence="5">
    <location>
        <begin position="1"/>
        <end position="16"/>
    </location>
</feature>
<evidence type="ECO:0000256" key="1">
    <source>
        <dbReference type="ARBA" id="ARBA00022723"/>
    </source>
</evidence>
<feature type="compositionally biased region" description="Basic and acidic residues" evidence="5">
    <location>
        <begin position="415"/>
        <end position="426"/>
    </location>
</feature>
<keyword evidence="2 4" id="KW-0863">Zinc-finger</keyword>
<dbReference type="InterPro" id="IPR039971">
    <property type="entry name" value="CWC24-like"/>
</dbReference>
<protein>
    <submittedName>
        <fullName evidence="8">Oidioi.mRNA.OKI2018_I69.XSR.g14226.t1.cds</fullName>
    </submittedName>
</protein>
<dbReference type="SMART" id="SM00184">
    <property type="entry name" value="RING"/>
    <property type="match status" value="1"/>
</dbReference>
<evidence type="ECO:0000256" key="4">
    <source>
        <dbReference type="PROSITE-ProRule" id="PRU00723"/>
    </source>
</evidence>
<keyword evidence="1 4" id="KW-0479">Metal-binding</keyword>
<feature type="zinc finger region" description="C3H1-type" evidence="4">
    <location>
        <begin position="140"/>
        <end position="163"/>
    </location>
</feature>
<dbReference type="PANTHER" id="PTHR12930:SF0">
    <property type="entry name" value="RING FINGER PROTEIN 113B"/>
    <property type="match status" value="1"/>
</dbReference>
<evidence type="ECO:0000259" key="6">
    <source>
        <dbReference type="PROSITE" id="PS50089"/>
    </source>
</evidence>
<keyword evidence="3 4" id="KW-0862">Zinc</keyword>
<evidence type="ECO:0000256" key="5">
    <source>
        <dbReference type="SAM" id="MobiDB-lite"/>
    </source>
</evidence>
<dbReference type="InterPro" id="IPR013083">
    <property type="entry name" value="Znf_RING/FYVE/PHD"/>
</dbReference>
<evidence type="ECO:0000259" key="7">
    <source>
        <dbReference type="PROSITE" id="PS50103"/>
    </source>
</evidence>
<reference evidence="8 9" key="1">
    <citation type="submission" date="2021-04" db="EMBL/GenBank/DDBJ databases">
        <authorList>
            <person name="Bliznina A."/>
        </authorList>
    </citation>
    <scope>NUCLEOTIDE SEQUENCE [LARGE SCALE GENOMIC DNA]</scope>
</reference>
<keyword evidence="9" id="KW-1185">Reference proteome</keyword>
<feature type="region of interest" description="Disordered" evidence="5">
    <location>
        <begin position="1"/>
        <end position="55"/>
    </location>
</feature>
<gene>
    <name evidence="8" type="ORF">OKIOD_LOCUS5784</name>
</gene>
<dbReference type="InterPro" id="IPR001841">
    <property type="entry name" value="Znf_RING"/>
</dbReference>
<dbReference type="SUPFAM" id="SSF57850">
    <property type="entry name" value="RING/U-box"/>
    <property type="match status" value="1"/>
</dbReference>
<dbReference type="Gene3D" id="3.30.40.10">
    <property type="entry name" value="Zinc/RING finger domain, C3HC4 (zinc finger)"/>
    <property type="match status" value="1"/>
</dbReference>
<dbReference type="PROSITE" id="PS50089">
    <property type="entry name" value="ZF_RING_2"/>
    <property type="match status" value="1"/>
</dbReference>
<dbReference type="InterPro" id="IPR000571">
    <property type="entry name" value="Znf_CCCH"/>
</dbReference>
<evidence type="ECO:0000313" key="8">
    <source>
        <dbReference type="EMBL" id="CAG5095530.1"/>
    </source>
</evidence>
<evidence type="ECO:0000313" key="9">
    <source>
        <dbReference type="Proteomes" id="UP001158576"/>
    </source>
</evidence>